<comment type="caution">
    <text evidence="10">The sequence shown here is derived from an EMBL/GenBank/DDBJ whole genome shotgun (WGS) entry which is preliminary data.</text>
</comment>
<keyword evidence="4 7" id="KW-0812">Transmembrane</keyword>
<comment type="subcellular location">
    <subcellularLocation>
        <location evidence="1">Cell envelope</location>
    </subcellularLocation>
</comment>
<evidence type="ECO:0000256" key="2">
    <source>
        <dbReference type="ARBA" id="ARBA00005381"/>
    </source>
</evidence>
<keyword evidence="3" id="KW-1003">Cell membrane</keyword>
<dbReference type="Gene3D" id="3.30.70.1230">
    <property type="entry name" value="Nucleotide cyclase"/>
    <property type="match status" value="1"/>
</dbReference>
<dbReference type="GO" id="GO:0016020">
    <property type="term" value="C:membrane"/>
    <property type="evidence" value="ECO:0007669"/>
    <property type="project" value="InterPro"/>
</dbReference>
<dbReference type="Gene3D" id="6.10.340.10">
    <property type="match status" value="1"/>
</dbReference>
<dbReference type="FunFam" id="3.30.70.1230:FF:000016">
    <property type="entry name" value="Adenylate/guanylate cyclase domain-containing protein"/>
    <property type="match status" value="1"/>
</dbReference>
<dbReference type="InterPro" id="IPR029787">
    <property type="entry name" value="Nucleotide_cyclase"/>
</dbReference>
<gene>
    <name evidence="10" type="ORF">PQJ61_01285</name>
</gene>
<proteinExistence type="inferred from homology"/>
<dbReference type="SMART" id="SM00304">
    <property type="entry name" value="HAMP"/>
    <property type="match status" value="1"/>
</dbReference>
<keyword evidence="6 7" id="KW-0472">Membrane</keyword>
<feature type="domain" description="HAMP" evidence="9">
    <location>
        <begin position="195"/>
        <end position="248"/>
    </location>
</feature>
<evidence type="ECO:0000313" key="10">
    <source>
        <dbReference type="EMBL" id="MDC7225377.1"/>
    </source>
</evidence>
<dbReference type="EMBL" id="JAQQAL010000006">
    <property type="protein sequence ID" value="MDC7225377.1"/>
    <property type="molecule type" value="Genomic_DNA"/>
</dbReference>
<dbReference type="PANTHER" id="PTHR43081">
    <property type="entry name" value="ADENYLATE CYCLASE, TERMINAL-DIFFERENTIATION SPECIFIC-RELATED"/>
    <property type="match status" value="1"/>
</dbReference>
<name>A0AAJ1MID7_9SPIO</name>
<dbReference type="PANTHER" id="PTHR43081:SF1">
    <property type="entry name" value="ADENYLATE CYCLASE, TERMINAL-DIFFERENTIATION SPECIFIC"/>
    <property type="match status" value="1"/>
</dbReference>
<feature type="transmembrane region" description="Helical" evidence="7">
    <location>
        <begin position="6"/>
        <end position="30"/>
    </location>
</feature>
<evidence type="ECO:0000256" key="1">
    <source>
        <dbReference type="ARBA" id="ARBA00004196"/>
    </source>
</evidence>
<dbReference type="GO" id="GO:0030313">
    <property type="term" value="C:cell envelope"/>
    <property type="evidence" value="ECO:0007669"/>
    <property type="project" value="UniProtKB-SubCell"/>
</dbReference>
<evidence type="ECO:0000256" key="4">
    <source>
        <dbReference type="ARBA" id="ARBA00022692"/>
    </source>
</evidence>
<comment type="similarity">
    <text evidence="2">Belongs to the adenylyl cyclase class-3 family.</text>
</comment>
<dbReference type="SUPFAM" id="SSF158472">
    <property type="entry name" value="HAMP domain-like"/>
    <property type="match status" value="1"/>
</dbReference>
<evidence type="ECO:0000259" key="8">
    <source>
        <dbReference type="PROSITE" id="PS50125"/>
    </source>
</evidence>
<dbReference type="CDD" id="cd06225">
    <property type="entry name" value="HAMP"/>
    <property type="match status" value="1"/>
</dbReference>
<dbReference type="SMART" id="SM00044">
    <property type="entry name" value="CYCc"/>
    <property type="match status" value="1"/>
</dbReference>
<dbReference type="PROSITE" id="PS50125">
    <property type="entry name" value="GUANYLATE_CYCLASE_2"/>
    <property type="match status" value="1"/>
</dbReference>
<dbReference type="GO" id="GO:0004016">
    <property type="term" value="F:adenylate cyclase activity"/>
    <property type="evidence" value="ECO:0007669"/>
    <property type="project" value="UniProtKB-ARBA"/>
</dbReference>
<dbReference type="GO" id="GO:0035556">
    <property type="term" value="P:intracellular signal transduction"/>
    <property type="evidence" value="ECO:0007669"/>
    <property type="project" value="InterPro"/>
</dbReference>
<feature type="transmembrane region" description="Helical" evidence="7">
    <location>
        <begin position="176"/>
        <end position="197"/>
    </location>
</feature>
<dbReference type="GO" id="GO:0006171">
    <property type="term" value="P:cAMP biosynthetic process"/>
    <property type="evidence" value="ECO:0007669"/>
    <property type="project" value="TreeGrafter"/>
</dbReference>
<dbReference type="SUPFAM" id="SSF55073">
    <property type="entry name" value="Nucleotide cyclase"/>
    <property type="match status" value="1"/>
</dbReference>
<evidence type="ECO:0000256" key="6">
    <source>
        <dbReference type="ARBA" id="ARBA00023136"/>
    </source>
</evidence>
<dbReference type="Proteomes" id="UP001221217">
    <property type="component" value="Unassembled WGS sequence"/>
</dbReference>
<protein>
    <submittedName>
        <fullName evidence="10">Adenylate/guanylate cyclase domain-containing protein</fullName>
    </submittedName>
</protein>
<keyword evidence="5 7" id="KW-1133">Transmembrane helix</keyword>
<organism evidence="10 11">
    <name type="scientific">Candidatus Thalassospirochaeta sargassi</name>
    <dbReference type="NCBI Taxonomy" id="3119039"/>
    <lineage>
        <taxon>Bacteria</taxon>
        <taxon>Pseudomonadati</taxon>
        <taxon>Spirochaetota</taxon>
        <taxon>Spirochaetia</taxon>
        <taxon>Spirochaetales</taxon>
        <taxon>Spirochaetaceae</taxon>
        <taxon>Candidatus Thalassospirochaeta</taxon>
    </lineage>
</organism>
<dbReference type="Pfam" id="PF00672">
    <property type="entry name" value="HAMP"/>
    <property type="match status" value="1"/>
</dbReference>
<evidence type="ECO:0000256" key="5">
    <source>
        <dbReference type="ARBA" id="ARBA00022989"/>
    </source>
</evidence>
<feature type="domain" description="Guanylate cyclase" evidence="8">
    <location>
        <begin position="299"/>
        <end position="431"/>
    </location>
</feature>
<dbReference type="CDD" id="cd07302">
    <property type="entry name" value="CHD"/>
    <property type="match status" value="1"/>
</dbReference>
<reference evidence="10 11" key="1">
    <citation type="submission" date="2022-12" db="EMBL/GenBank/DDBJ databases">
        <title>Metagenome assembled genome from gulf of manar.</title>
        <authorList>
            <person name="Kohli P."/>
            <person name="Pk S."/>
            <person name="Venkata Ramana C."/>
            <person name="Sasikala C."/>
        </authorList>
    </citation>
    <scope>NUCLEOTIDE SEQUENCE [LARGE SCALE GENOMIC DNA]</scope>
    <source>
        <strain evidence="10">JB008</strain>
    </source>
</reference>
<dbReference type="InterPro" id="IPR001054">
    <property type="entry name" value="A/G_cyclase"/>
</dbReference>
<evidence type="ECO:0000256" key="7">
    <source>
        <dbReference type="SAM" id="Phobius"/>
    </source>
</evidence>
<dbReference type="InterPro" id="IPR003660">
    <property type="entry name" value="HAMP_dom"/>
</dbReference>
<evidence type="ECO:0000259" key="9">
    <source>
        <dbReference type="PROSITE" id="PS50885"/>
    </source>
</evidence>
<accession>A0AAJ1MID7</accession>
<dbReference type="PROSITE" id="PS50885">
    <property type="entry name" value="HAMP"/>
    <property type="match status" value="1"/>
</dbReference>
<dbReference type="InterPro" id="IPR050697">
    <property type="entry name" value="Adenylyl/Guanylyl_Cyclase_3/4"/>
</dbReference>
<dbReference type="Pfam" id="PF00211">
    <property type="entry name" value="Guanylate_cyc"/>
    <property type="match status" value="1"/>
</dbReference>
<dbReference type="AlphaFoldDB" id="A0AAJ1MID7"/>
<evidence type="ECO:0000256" key="3">
    <source>
        <dbReference type="ARBA" id="ARBA00022475"/>
    </source>
</evidence>
<sequence length="552" mass="62778">MKIRARLIFIVLPLIVAALLITGIFASYSARSGMTRLAMSSLGFKAEEMEKYMTNQWTLLVDNGLSDKPEYVEVAKSAVLSYAFTLIRSETELVFAVDSEGRLMMQTAELEIFEDEKSAFFNMLDEEKLGWVSLEINGEDRVGHLFYFAAFDWYVFLTEDSASFYREVTEMLRQNFIILGISIIASFILLLILASYITSPLTRVSNAMQGIIKDNDLSRQVVVEYRDEIGHLANTFNIMIAELDRAYQQIKEFAFKAVLAERNERKIRNIFQKYVPKDVIDSVFQNPEEMLVGQNRVLSILFSDIRSFTTISEGYSPDQLVVDLNKYFEQMVDIIIHRGGVIDKYIGDAIMAFFGAPVKHADDAYQSVMAALEMQEALRMLNKERTDEGKPEFKTGIGLNYGVVTVGNIGSEKKMDYTVIGDMVNLGSRLEGLTKQYKQEVIISESVYRKVRAKIPCRMVDKVQVKGKTQGESIYTTSITLDDRQKRGWSYHNAGAKLFYSRDFVKAARYFDAAAKLLPDDFLTGIFIERSLRYSSAPPPEDWNGVEVMTSK</sequence>
<evidence type="ECO:0000313" key="11">
    <source>
        <dbReference type="Proteomes" id="UP001221217"/>
    </source>
</evidence>